<comment type="caution">
    <text evidence="1">The sequence shown here is derived from an EMBL/GenBank/DDBJ whole genome shotgun (WGS) entry which is preliminary data.</text>
</comment>
<evidence type="ECO:0000313" key="2">
    <source>
        <dbReference type="Proteomes" id="UP000028511"/>
    </source>
</evidence>
<dbReference type="EMBL" id="CBSW010000030">
    <property type="protein sequence ID" value="CDG95401.1"/>
    <property type="molecule type" value="Genomic_DNA"/>
</dbReference>
<sequence length="54" mass="5991">MSIFAKISLSKRLIEVGITTNHLKDRLKTKSNTPEVADGSMQNPEYGINPVIFS</sequence>
<evidence type="ECO:0000313" key="1">
    <source>
        <dbReference type="EMBL" id="CDG95401.1"/>
    </source>
</evidence>
<dbReference type="Proteomes" id="UP000028511">
    <property type="component" value="Unassembled WGS sequence"/>
</dbReference>
<name>A0A077N019_XENBV</name>
<reference evidence="1" key="1">
    <citation type="submission" date="2013-07" db="EMBL/GenBank/DDBJ databases">
        <title>Sub-species coevolution in mutualistic symbiosis.</title>
        <authorList>
            <person name="Murfin K."/>
            <person name="Klassen J."/>
            <person name="Lee M."/>
            <person name="Forst S."/>
            <person name="Stock P."/>
            <person name="Goodrich-Blair H."/>
        </authorList>
    </citation>
    <scope>NUCLEOTIDE SEQUENCE [LARGE SCALE GENOMIC DNA]</scope>
    <source>
        <strain evidence="1">Puntauvense</strain>
    </source>
</reference>
<organism evidence="1 2">
    <name type="scientific">Xenorhabdus bovienii str. puntauvense</name>
    <dbReference type="NCBI Taxonomy" id="1398201"/>
    <lineage>
        <taxon>Bacteria</taxon>
        <taxon>Pseudomonadati</taxon>
        <taxon>Pseudomonadota</taxon>
        <taxon>Gammaproteobacteria</taxon>
        <taxon>Enterobacterales</taxon>
        <taxon>Morganellaceae</taxon>
        <taxon>Xenorhabdus</taxon>
    </lineage>
</organism>
<gene>
    <name evidence="1" type="ORF">XBP1_1250031</name>
</gene>
<protein>
    <submittedName>
        <fullName evidence="1">Uncharacterized protein</fullName>
    </submittedName>
</protein>
<accession>A0A077N019</accession>
<dbReference type="AlphaFoldDB" id="A0A077N019"/>
<proteinExistence type="predicted"/>
<dbReference type="HOGENOM" id="CLU_3049418_0_0_6"/>